<proteinExistence type="predicted"/>
<accession>A0ABQ0JWL8</accession>
<dbReference type="CDD" id="cd03789">
    <property type="entry name" value="GT9_LPS_heptosyltransferase"/>
    <property type="match status" value="1"/>
</dbReference>
<sequence>MSSVLGLKASIKNVFFSLFEKFAPFLNRDKKSLAHSEMRKILVAEGGGIGDLIRVFPAIECLKDNFPAASISVLASPEAKEILSLFSKKNIISEVIDYDLKGRHRGFFRKFLLIFSLRKRHFDLIYAPDRGEGMREEVLMNFLTGIPHRIGFQKGRAGSLNTIMIELREGVPIVKQNLDILRNAGLQVTKEEIDLSVPEKDIHEAELLITKLTREIPSPVITVHPGASWNAGYRCWPLEKYISLIQRLIKEQQLKVIIIGNKGDIETGKKILKEVESPDIISVMGRTTLAQTAAIIKLSNLFLGNDSGPLHIALALKVPSIAVFGSTSPEQVIGPQERCVVIRKNLACSPCYVHQYDYTPACKDFQCLNKISVDEVFNAVKKVLSDNFHEEIS</sequence>
<name>A0ABQ0JWL8_9BACT</name>
<dbReference type="PANTHER" id="PTHR30160:SF7">
    <property type="entry name" value="ADP-HEPTOSE--LPS HEPTOSYLTRANSFERASE 2"/>
    <property type="match status" value="1"/>
</dbReference>
<evidence type="ECO:0000256" key="2">
    <source>
        <dbReference type="ARBA" id="ARBA00022679"/>
    </source>
</evidence>
<dbReference type="SUPFAM" id="SSF53756">
    <property type="entry name" value="UDP-Glycosyltransferase/glycogen phosphorylase"/>
    <property type="match status" value="1"/>
</dbReference>
<keyword evidence="4" id="KW-1185">Reference proteome</keyword>
<dbReference type="InterPro" id="IPR002201">
    <property type="entry name" value="Glyco_trans_9"/>
</dbReference>
<dbReference type="PANTHER" id="PTHR30160">
    <property type="entry name" value="TETRAACYLDISACCHARIDE 4'-KINASE-RELATED"/>
    <property type="match status" value="1"/>
</dbReference>
<dbReference type="RefSeq" id="WP_052563125.1">
    <property type="nucleotide sequence ID" value="NZ_BAFN01000001.1"/>
</dbReference>
<dbReference type="Gene3D" id="3.40.50.2000">
    <property type="entry name" value="Glycogen Phosphorylase B"/>
    <property type="match status" value="2"/>
</dbReference>
<gene>
    <name evidence="3" type="ORF">BROSI_A1580</name>
</gene>
<reference evidence="4" key="1">
    <citation type="journal article" date="2015" name="Genome Announc.">
        <title>Draft Genome Sequence of an Anaerobic Ammonium-Oxidizing Bacterium, "Candidatus Brocadia sinica".</title>
        <authorList>
            <person name="Oshiki M."/>
            <person name="Shinyako-Hata K."/>
            <person name="Satoh H."/>
            <person name="Okabe S."/>
        </authorList>
    </citation>
    <scope>NUCLEOTIDE SEQUENCE [LARGE SCALE GENOMIC DNA]</scope>
    <source>
        <strain evidence="4">JPN1</strain>
    </source>
</reference>
<dbReference type="EMBL" id="BAFN01000001">
    <property type="protein sequence ID" value="GAN33063.1"/>
    <property type="molecule type" value="Genomic_DNA"/>
</dbReference>
<evidence type="ECO:0000256" key="1">
    <source>
        <dbReference type="ARBA" id="ARBA00022676"/>
    </source>
</evidence>
<dbReference type="InterPro" id="IPR051199">
    <property type="entry name" value="LPS_LOS_Heptosyltrfase"/>
</dbReference>
<keyword evidence="2" id="KW-0808">Transferase</keyword>
<evidence type="ECO:0000313" key="3">
    <source>
        <dbReference type="EMBL" id="GAN33063.1"/>
    </source>
</evidence>
<organism evidence="3 4">
    <name type="scientific">Candidatus Brocadia sinica JPN1</name>
    <dbReference type="NCBI Taxonomy" id="1197129"/>
    <lineage>
        <taxon>Bacteria</taxon>
        <taxon>Pseudomonadati</taxon>
        <taxon>Planctomycetota</taxon>
        <taxon>Candidatus Brocadiia</taxon>
        <taxon>Candidatus Brocadiales</taxon>
        <taxon>Candidatus Brocadiaceae</taxon>
        <taxon>Candidatus Brocadia</taxon>
    </lineage>
</organism>
<evidence type="ECO:0000313" key="4">
    <source>
        <dbReference type="Proteomes" id="UP000032309"/>
    </source>
</evidence>
<keyword evidence="1" id="KW-0328">Glycosyltransferase</keyword>
<dbReference type="Proteomes" id="UP000032309">
    <property type="component" value="Unassembled WGS sequence"/>
</dbReference>
<dbReference type="Pfam" id="PF01075">
    <property type="entry name" value="Glyco_transf_9"/>
    <property type="match status" value="1"/>
</dbReference>
<protein>
    <submittedName>
        <fullName evidence="3">Lipopolysaccharide heptosyltransferase II</fullName>
    </submittedName>
</protein>
<comment type="caution">
    <text evidence="3">The sequence shown here is derived from an EMBL/GenBank/DDBJ whole genome shotgun (WGS) entry which is preliminary data.</text>
</comment>